<dbReference type="CDD" id="cd06580">
    <property type="entry name" value="TM_PBP1_transp_TpRbsC_like"/>
    <property type="match status" value="1"/>
</dbReference>
<name>A0A1H9K8K0_9LACT</name>
<organism evidence="7 8">
    <name type="scientific">Granulicatella balaenopterae</name>
    <dbReference type="NCBI Taxonomy" id="137733"/>
    <lineage>
        <taxon>Bacteria</taxon>
        <taxon>Bacillati</taxon>
        <taxon>Bacillota</taxon>
        <taxon>Bacilli</taxon>
        <taxon>Lactobacillales</taxon>
        <taxon>Carnobacteriaceae</taxon>
        <taxon>Granulicatella</taxon>
    </lineage>
</organism>
<feature type="transmembrane region" description="Helical" evidence="6">
    <location>
        <begin position="255"/>
        <end position="278"/>
    </location>
</feature>
<dbReference type="GO" id="GO:0022857">
    <property type="term" value="F:transmembrane transporter activity"/>
    <property type="evidence" value="ECO:0007669"/>
    <property type="project" value="InterPro"/>
</dbReference>
<keyword evidence="2" id="KW-1003">Cell membrane</keyword>
<keyword evidence="3 6" id="KW-0812">Transmembrane</keyword>
<feature type="transmembrane region" description="Helical" evidence="6">
    <location>
        <begin position="157"/>
        <end position="174"/>
    </location>
</feature>
<keyword evidence="5 6" id="KW-0472">Membrane</keyword>
<evidence type="ECO:0000256" key="3">
    <source>
        <dbReference type="ARBA" id="ARBA00022692"/>
    </source>
</evidence>
<evidence type="ECO:0000256" key="1">
    <source>
        <dbReference type="ARBA" id="ARBA00004651"/>
    </source>
</evidence>
<dbReference type="OrthoDB" id="9792579at2"/>
<dbReference type="STRING" id="137733.SAMN05421767_11216"/>
<feature type="transmembrane region" description="Helical" evidence="6">
    <location>
        <begin position="204"/>
        <end position="223"/>
    </location>
</feature>
<evidence type="ECO:0000256" key="2">
    <source>
        <dbReference type="ARBA" id="ARBA00022475"/>
    </source>
</evidence>
<dbReference type="Proteomes" id="UP000198556">
    <property type="component" value="Unassembled WGS sequence"/>
</dbReference>
<proteinExistence type="predicted"/>
<evidence type="ECO:0000313" key="7">
    <source>
        <dbReference type="EMBL" id="SEQ95165.1"/>
    </source>
</evidence>
<dbReference type="EMBL" id="FOGF01000012">
    <property type="protein sequence ID" value="SEQ95165.1"/>
    <property type="molecule type" value="Genomic_DNA"/>
</dbReference>
<dbReference type="AlphaFoldDB" id="A0A1H9K8K0"/>
<evidence type="ECO:0000313" key="8">
    <source>
        <dbReference type="Proteomes" id="UP000198556"/>
    </source>
</evidence>
<evidence type="ECO:0000256" key="4">
    <source>
        <dbReference type="ARBA" id="ARBA00022989"/>
    </source>
</evidence>
<reference evidence="7 8" key="1">
    <citation type="submission" date="2016-10" db="EMBL/GenBank/DDBJ databases">
        <authorList>
            <person name="de Groot N.N."/>
        </authorList>
    </citation>
    <scope>NUCLEOTIDE SEQUENCE [LARGE SCALE GENOMIC DNA]</scope>
    <source>
        <strain evidence="7 8">DSM 15827</strain>
    </source>
</reference>
<feature type="transmembrane region" description="Helical" evidence="6">
    <location>
        <begin position="69"/>
        <end position="91"/>
    </location>
</feature>
<protein>
    <submittedName>
        <fullName evidence="7">Nucleoside ABC transporter membrane protein</fullName>
    </submittedName>
</protein>
<feature type="transmembrane region" description="Helical" evidence="6">
    <location>
        <begin position="7"/>
        <end position="30"/>
    </location>
</feature>
<keyword evidence="8" id="KW-1185">Reference proteome</keyword>
<accession>A0A1H9K8K0</accession>
<feature type="transmembrane region" description="Helical" evidence="6">
    <location>
        <begin position="97"/>
        <end position="120"/>
    </location>
</feature>
<dbReference type="GO" id="GO:0005886">
    <property type="term" value="C:plasma membrane"/>
    <property type="evidence" value="ECO:0007669"/>
    <property type="project" value="UniProtKB-SubCell"/>
</dbReference>
<dbReference type="InterPro" id="IPR001851">
    <property type="entry name" value="ABC_transp_permease"/>
</dbReference>
<comment type="subcellular location">
    <subcellularLocation>
        <location evidence="1">Cell membrane</location>
        <topology evidence="1">Multi-pass membrane protein</topology>
    </subcellularLocation>
</comment>
<dbReference type="RefSeq" id="WP_089746429.1">
    <property type="nucleotide sequence ID" value="NZ_FOGF01000012.1"/>
</dbReference>
<dbReference type="PANTHER" id="PTHR43370">
    <property type="entry name" value="SUGAR ABC TRANSPORTER INTEGRAL MEMBRANE PROTEIN-RELATED"/>
    <property type="match status" value="1"/>
</dbReference>
<dbReference type="Pfam" id="PF02653">
    <property type="entry name" value="BPD_transp_2"/>
    <property type="match status" value="1"/>
</dbReference>
<feature type="transmembrane region" description="Helical" evidence="6">
    <location>
        <begin position="36"/>
        <end position="57"/>
    </location>
</feature>
<keyword evidence="4 6" id="KW-1133">Transmembrane helix</keyword>
<gene>
    <name evidence="7" type="ORF">SAMN05421767_11216</name>
</gene>
<sequence length="319" mass="34017">MDLMTLLSIIVSSMLVYSTPLIFTGLGGAFSERSGIVNIGLEGIMVIGAFVAVIFNLRYAGTFGAATPWIAMLIAGVVGSLFSLIHAVATINWRADHIVSGTVMNLLAPALCVFLTRVMFEQKGQTEIITQNFGKVTFPLLSKIPVIGEIFFTDTSAPAYLAILVAFLCHFIIFKTKFGLRLRSVGEHPQAADTLGINVYKMRYFGVLISGFLGGIGGSIVAQSITLNFSHATIAGQGFIAIAAMIFGKWNPISVMLSALLFGLAQSLGVIGNYIPVIQDIPSVWLNIAPYIITIVVLVGFIGKSEGPAANGTTYIKSK</sequence>
<evidence type="ECO:0000256" key="5">
    <source>
        <dbReference type="ARBA" id="ARBA00023136"/>
    </source>
</evidence>
<evidence type="ECO:0000256" key="6">
    <source>
        <dbReference type="SAM" id="Phobius"/>
    </source>
</evidence>
<feature type="transmembrane region" description="Helical" evidence="6">
    <location>
        <begin position="229"/>
        <end position="248"/>
    </location>
</feature>
<dbReference type="PANTHER" id="PTHR43370:SF1">
    <property type="entry name" value="GUANOSINE ABC TRANSPORTER PERMEASE PROTEIN NUPQ"/>
    <property type="match status" value="1"/>
</dbReference>
<feature type="transmembrane region" description="Helical" evidence="6">
    <location>
        <begin position="284"/>
        <end position="303"/>
    </location>
</feature>